<evidence type="ECO:0000256" key="1">
    <source>
        <dbReference type="ARBA" id="ARBA00010476"/>
    </source>
</evidence>
<dbReference type="PANTHER" id="PTHR14021:SF15">
    <property type="entry name" value="IRON-SULFUR CLUSTER CO-CHAPERONE PROTEIN HSCB"/>
    <property type="match status" value="1"/>
</dbReference>
<organism evidence="5 6">
    <name type="scientific">Epichloe bromicola</name>
    <dbReference type="NCBI Taxonomy" id="79588"/>
    <lineage>
        <taxon>Eukaryota</taxon>
        <taxon>Fungi</taxon>
        <taxon>Dikarya</taxon>
        <taxon>Ascomycota</taxon>
        <taxon>Pezizomycotina</taxon>
        <taxon>Sordariomycetes</taxon>
        <taxon>Hypocreomycetidae</taxon>
        <taxon>Hypocreales</taxon>
        <taxon>Clavicipitaceae</taxon>
        <taxon>Epichloe</taxon>
    </lineage>
</organism>
<protein>
    <recommendedName>
        <fullName evidence="4">Co-chaperone HscB C-terminal oligomerisation domain-containing protein</fullName>
    </recommendedName>
</protein>
<evidence type="ECO:0000313" key="6">
    <source>
        <dbReference type="Proteomes" id="UP001562357"/>
    </source>
</evidence>
<dbReference type="Proteomes" id="UP001562357">
    <property type="component" value="Unassembled WGS sequence"/>
</dbReference>
<dbReference type="SUPFAM" id="SSF46565">
    <property type="entry name" value="Chaperone J-domain"/>
    <property type="match status" value="1"/>
</dbReference>
<evidence type="ECO:0000256" key="3">
    <source>
        <dbReference type="SAM" id="MobiDB-lite"/>
    </source>
</evidence>
<feature type="region of interest" description="Disordered" evidence="3">
    <location>
        <begin position="35"/>
        <end position="66"/>
    </location>
</feature>
<evidence type="ECO:0000256" key="2">
    <source>
        <dbReference type="ARBA" id="ARBA00023186"/>
    </source>
</evidence>
<feature type="domain" description="Co-chaperone HscB C-terminal oligomerisation" evidence="4">
    <location>
        <begin position="163"/>
        <end position="233"/>
    </location>
</feature>
<keyword evidence="6" id="KW-1185">Reference proteome</keyword>
<proteinExistence type="inferred from homology"/>
<evidence type="ECO:0000259" key="4">
    <source>
        <dbReference type="Pfam" id="PF07743"/>
    </source>
</evidence>
<dbReference type="Pfam" id="PF07743">
    <property type="entry name" value="HSCB_C"/>
    <property type="match status" value="1"/>
</dbReference>
<evidence type="ECO:0000313" key="5">
    <source>
        <dbReference type="EMBL" id="GAB0132211.1"/>
    </source>
</evidence>
<dbReference type="Gene3D" id="1.10.287.110">
    <property type="entry name" value="DnaJ domain"/>
    <property type="match status" value="1"/>
</dbReference>
<comment type="caution">
    <text evidence="5">The sequence shown here is derived from an EMBL/GenBank/DDBJ whole genome shotgun (WGS) entry which is preliminary data.</text>
</comment>
<dbReference type="PANTHER" id="PTHR14021">
    <property type="entry name" value="IRON-SULFUR CLUSTER CO-CHAPERONE PROTEIN HSCB"/>
    <property type="match status" value="1"/>
</dbReference>
<dbReference type="InterPro" id="IPR036869">
    <property type="entry name" value="J_dom_sf"/>
</dbReference>
<accession>A0ABQ0CFJ9</accession>
<dbReference type="EMBL" id="BAAFGZ010000012">
    <property type="protein sequence ID" value="GAB0132211.1"/>
    <property type="molecule type" value="Genomic_DNA"/>
</dbReference>
<sequence length="246" mass="27410">MRVLSAATRARTCPRCRVQTPPILLTTMPSSRHLLSGQPAAAAAAEEKRQQNQQKQQQQQPRDAPISASQTLYSFFPSTLPDGPPPKGPFPIDTRRLRTEFLGLQSRHHPDKHPARRKTQAEAASASINEAYRTLANPLLRAQYLLSLRGVDVAADETLKVEEPELLTVVLEAHEAMDEAASPADLEGLAAENEERIAASERVLGEAFRGENVHLAKREAVRLRYWVNIREALRNWEQAKGVVLQH</sequence>
<dbReference type="InterPro" id="IPR036386">
    <property type="entry name" value="HscB_C_sf"/>
</dbReference>
<dbReference type="Gene3D" id="1.20.1280.20">
    <property type="entry name" value="HscB, C-terminal domain"/>
    <property type="match status" value="1"/>
</dbReference>
<gene>
    <name evidence="5" type="primary">g653</name>
    <name evidence="5" type="ORF">EsDP_00000653</name>
</gene>
<feature type="compositionally biased region" description="Low complexity" evidence="3">
    <location>
        <begin position="51"/>
        <end position="62"/>
    </location>
</feature>
<dbReference type="InterPro" id="IPR004640">
    <property type="entry name" value="HscB"/>
</dbReference>
<reference evidence="6" key="1">
    <citation type="submission" date="2024-06" db="EMBL/GenBank/DDBJ databases">
        <title>Draft Genome Sequences of Epichloe bromicola Strains Isolated from Elymus ciliaris.</title>
        <authorList>
            <consortium name="Epichloe bromicola genome sequencing consortium"/>
            <person name="Miura A."/>
            <person name="Imano S."/>
            <person name="Ashida A."/>
            <person name="Sato I."/>
            <person name="Chiba S."/>
            <person name="Tanaka A."/>
            <person name="Camagna M."/>
            <person name="Takemoto D."/>
        </authorList>
    </citation>
    <scope>NUCLEOTIDE SEQUENCE [LARGE SCALE GENOMIC DNA]</scope>
    <source>
        <strain evidence="6">DP</strain>
    </source>
</reference>
<dbReference type="InterPro" id="IPR009073">
    <property type="entry name" value="HscB_oligo_C"/>
</dbReference>
<feature type="region of interest" description="Disordered" evidence="3">
    <location>
        <begin position="74"/>
        <end position="93"/>
    </location>
</feature>
<name>A0ABQ0CFJ9_9HYPO</name>
<dbReference type="SUPFAM" id="SSF47144">
    <property type="entry name" value="HSC20 (HSCB), C-terminal oligomerisation domain"/>
    <property type="match status" value="1"/>
</dbReference>
<dbReference type="NCBIfam" id="TIGR00714">
    <property type="entry name" value="hscB"/>
    <property type="match status" value="1"/>
</dbReference>
<keyword evidence="2" id="KW-0143">Chaperone</keyword>
<comment type="similarity">
    <text evidence="1">Belongs to the HscB family.</text>
</comment>